<dbReference type="SUPFAM" id="SSF53474">
    <property type="entry name" value="alpha/beta-Hydrolases"/>
    <property type="match status" value="1"/>
</dbReference>
<dbReference type="InterPro" id="IPR002168">
    <property type="entry name" value="Lipase_GDXG_HIS_AS"/>
</dbReference>
<dbReference type="PROSITE" id="PS01174">
    <property type="entry name" value="LIPASE_GDXG_SER"/>
    <property type="match status" value="1"/>
</dbReference>
<dbReference type="GO" id="GO:0016787">
    <property type="term" value="F:hydrolase activity"/>
    <property type="evidence" value="ECO:0007669"/>
    <property type="project" value="UniProtKB-KW"/>
</dbReference>
<evidence type="ECO:0000313" key="5">
    <source>
        <dbReference type="EMBL" id="QJQ32619.1"/>
    </source>
</evidence>
<dbReference type="InterPro" id="IPR013094">
    <property type="entry name" value="AB_hydrolase_3"/>
</dbReference>
<dbReference type="PANTHER" id="PTHR48081:SF8">
    <property type="entry name" value="ALPHA_BETA HYDROLASE FOLD-3 DOMAIN-CONTAINING PROTEIN-RELATED"/>
    <property type="match status" value="1"/>
</dbReference>
<keyword evidence="6" id="KW-1185">Reference proteome</keyword>
<feature type="domain" description="Alpha/beta hydrolase fold-3" evidence="4">
    <location>
        <begin position="75"/>
        <end position="281"/>
    </location>
</feature>
<dbReference type="PROSITE" id="PS01173">
    <property type="entry name" value="LIPASE_GDXG_HIS"/>
    <property type="match status" value="1"/>
</dbReference>
<proteinExistence type="inferred from homology"/>
<dbReference type="InterPro" id="IPR029058">
    <property type="entry name" value="AB_hydrolase_fold"/>
</dbReference>
<gene>
    <name evidence="5" type="ORF">GV829_09265</name>
</gene>
<dbReference type="InterPro" id="IPR050300">
    <property type="entry name" value="GDXG_lipolytic_enzyme"/>
</dbReference>
<dbReference type="InterPro" id="IPR033140">
    <property type="entry name" value="Lipase_GDXG_put_SER_AS"/>
</dbReference>
<comment type="similarity">
    <text evidence="1">Belongs to the 'GDXG' lipolytic enzyme family.</text>
</comment>
<feature type="active site" evidence="3">
    <location>
        <position position="153"/>
    </location>
</feature>
<reference evidence="5 6" key="1">
    <citation type="submission" date="2020-01" db="EMBL/GenBank/DDBJ databases">
        <title>Sphingomonas sp. strain CSW-10.</title>
        <authorList>
            <person name="Chen W.-M."/>
        </authorList>
    </citation>
    <scope>NUCLEOTIDE SEQUENCE [LARGE SCALE GENOMIC DNA]</scope>
    <source>
        <strain evidence="5 6">CSW-10</strain>
    </source>
</reference>
<evidence type="ECO:0000256" key="2">
    <source>
        <dbReference type="ARBA" id="ARBA00022801"/>
    </source>
</evidence>
<dbReference type="AlphaFoldDB" id="A0A6M4AX42"/>
<evidence type="ECO:0000256" key="1">
    <source>
        <dbReference type="ARBA" id="ARBA00010515"/>
    </source>
</evidence>
<keyword evidence="2 5" id="KW-0378">Hydrolase</keyword>
<dbReference type="Proteomes" id="UP000503018">
    <property type="component" value="Chromosome"/>
</dbReference>
<evidence type="ECO:0000313" key="6">
    <source>
        <dbReference type="Proteomes" id="UP000503018"/>
    </source>
</evidence>
<protein>
    <submittedName>
        <fullName evidence="5">Alpha/beta hydrolase</fullName>
    </submittedName>
</protein>
<dbReference type="PANTHER" id="PTHR48081">
    <property type="entry name" value="AB HYDROLASE SUPERFAMILY PROTEIN C4A8.06C"/>
    <property type="match status" value="1"/>
</dbReference>
<dbReference type="KEGG" id="slan:GV829_09265"/>
<dbReference type="Pfam" id="PF07859">
    <property type="entry name" value="Abhydrolase_3"/>
    <property type="match status" value="1"/>
</dbReference>
<evidence type="ECO:0000256" key="3">
    <source>
        <dbReference type="PROSITE-ProRule" id="PRU10038"/>
    </source>
</evidence>
<name>A0A6M4AX42_9SPHN</name>
<organism evidence="5 6">
    <name type="scientific">Sphingomonas lacunae</name>
    <dbReference type="NCBI Taxonomy" id="2698828"/>
    <lineage>
        <taxon>Bacteria</taxon>
        <taxon>Pseudomonadati</taxon>
        <taxon>Pseudomonadota</taxon>
        <taxon>Alphaproteobacteria</taxon>
        <taxon>Sphingomonadales</taxon>
        <taxon>Sphingomonadaceae</taxon>
        <taxon>Sphingomonas</taxon>
    </lineage>
</organism>
<sequence length="321" mass="33412">MIDPHLQAMLDTMAQAGFALPDPLEPASLRAFLDVPIPGPAVDIAERCDLAIGCEGRQLPARLYHPEPDQVLPLILFFHGGGWVHGTLDTHDRLAATLANETRCAVLSIGYRLAPEHPFPAAYDDALAAIAWAKSEAARLGIDAGRMAVAGDSAGGNLAAAAAQSLAGDLAICHQLLFYPALDASCSTPSFQTEFPGFLSARQMRWYWDQYAPDRVGEALASDQRASPLAGPISPYVAPATIVVAGNDPLHDEAAAFAAKMEAAGVAVALHSYPGGIHGFASMVGMVPLADEAVSAAASALRTALCDGPVAAGLDNGSRKR</sequence>
<evidence type="ECO:0000259" key="4">
    <source>
        <dbReference type="Pfam" id="PF07859"/>
    </source>
</evidence>
<dbReference type="EMBL" id="CP053015">
    <property type="protein sequence ID" value="QJQ32619.1"/>
    <property type="molecule type" value="Genomic_DNA"/>
</dbReference>
<dbReference type="Gene3D" id="3.40.50.1820">
    <property type="entry name" value="alpha/beta hydrolase"/>
    <property type="match status" value="1"/>
</dbReference>
<accession>A0A6M4AX42</accession>